<feature type="region of interest" description="Disordered" evidence="1">
    <location>
        <begin position="1"/>
        <end position="163"/>
    </location>
</feature>
<dbReference type="EMBL" id="CAEKKB010000001">
    <property type="protein sequence ID" value="CAB4292443.1"/>
    <property type="molecule type" value="Genomic_DNA"/>
</dbReference>
<feature type="compositionally biased region" description="Gly residues" evidence="1">
    <location>
        <begin position="59"/>
        <end position="94"/>
    </location>
</feature>
<keyword evidence="3" id="KW-1185">Reference proteome</keyword>
<organism evidence="2 3">
    <name type="scientific">Prunus armeniaca</name>
    <name type="common">Apricot</name>
    <name type="synonym">Armeniaca vulgaris</name>
    <dbReference type="NCBI Taxonomy" id="36596"/>
    <lineage>
        <taxon>Eukaryota</taxon>
        <taxon>Viridiplantae</taxon>
        <taxon>Streptophyta</taxon>
        <taxon>Embryophyta</taxon>
        <taxon>Tracheophyta</taxon>
        <taxon>Spermatophyta</taxon>
        <taxon>Magnoliopsida</taxon>
        <taxon>eudicotyledons</taxon>
        <taxon>Gunneridae</taxon>
        <taxon>Pentapetalae</taxon>
        <taxon>rosids</taxon>
        <taxon>fabids</taxon>
        <taxon>Rosales</taxon>
        <taxon>Rosaceae</taxon>
        <taxon>Amygdaloideae</taxon>
        <taxon>Amygdaleae</taxon>
        <taxon>Prunus</taxon>
    </lineage>
</organism>
<name>A0A6J5VVU7_PRUAR</name>
<reference evidence="3" key="1">
    <citation type="journal article" date="2020" name="Genome Biol.">
        <title>Gamete binning: chromosome-level and haplotype-resolved genome assembly enabled by high-throughput single-cell sequencing of gamete genomes.</title>
        <authorList>
            <person name="Campoy J.A."/>
            <person name="Sun H."/>
            <person name="Goel M."/>
            <person name="Jiao W.-B."/>
            <person name="Folz-Donahue K."/>
            <person name="Wang N."/>
            <person name="Rubio M."/>
            <person name="Liu C."/>
            <person name="Kukat C."/>
            <person name="Ruiz D."/>
            <person name="Huettel B."/>
            <person name="Schneeberger K."/>
        </authorList>
    </citation>
    <scope>NUCLEOTIDE SEQUENCE [LARGE SCALE GENOMIC DNA]</scope>
    <source>
        <strain evidence="3">cv. Rojo Pasion</strain>
    </source>
</reference>
<dbReference type="AlphaFoldDB" id="A0A6J5VVU7"/>
<evidence type="ECO:0000313" key="2">
    <source>
        <dbReference type="EMBL" id="CAB4292443.1"/>
    </source>
</evidence>
<sequence length="484" mass="48788">MARAASGQPQATGGETVLRTRRPLARWKAAAGEAAGSGGGAAGKPGAKGMAAGRDGEGPISGWGSARGGEGGRGGSEGTMVGGPGKKGKGGGGAKEGEEKGAGEGGNRRAVWVGAERRGAGGGWAGRETQEKKRAGNRGAGGHRTPGGRRGGEGWEAGGNHDIKGTNRAIRAGGGGGAAGEAARAGPGADRAVAGGWRLRGIWVPPRGQKGQIGGGQGGVESMRAQGARHLATGQCGRAGAERKLVVPRDLERREASGQKGAGEPTKAVSALAGFEAGTRPGNQRAHRLQAAAGAHTAPGGHDMGGGGQGEGAGWYEGRGLGGSHRCNVVVVRFGVGAQRRRNRAIGNHRRARLPRGGGGELGQGGKIDSAHRYRVPVAVHTHSLTAGRQGKESAAWRDAEGQWEGYTRWGGVDPGKRARGGGARGRGWRRAVVDGHGWHRSLPSRWGEKCREGWGIGAAKGGKEGGRGMAGGRVINSGICGRD</sequence>
<proteinExistence type="predicted"/>
<evidence type="ECO:0000313" key="3">
    <source>
        <dbReference type="Proteomes" id="UP000507245"/>
    </source>
</evidence>
<feature type="compositionally biased region" description="Gly residues" evidence="1">
    <location>
        <begin position="138"/>
        <end position="157"/>
    </location>
</feature>
<feature type="compositionally biased region" description="Low complexity" evidence="1">
    <location>
        <begin position="44"/>
        <end position="53"/>
    </location>
</feature>
<protein>
    <submittedName>
        <fullName evidence="2">Uncharacterized protein</fullName>
    </submittedName>
</protein>
<dbReference type="Proteomes" id="UP000507245">
    <property type="component" value="Unassembled WGS sequence"/>
</dbReference>
<accession>A0A6J5VVU7</accession>
<evidence type="ECO:0000256" key="1">
    <source>
        <dbReference type="SAM" id="MobiDB-lite"/>
    </source>
</evidence>
<gene>
    <name evidence="2" type="ORF">ORAREDHAP_LOCUS835</name>
</gene>